<name>A0A7S1G1F4_9STRA</name>
<comment type="similarity">
    <text evidence="2">Belongs to the bile acid:sodium symporter (BASS) (TC 2.A.28) family.</text>
</comment>
<evidence type="ECO:0000256" key="6">
    <source>
        <dbReference type="SAM" id="Phobius"/>
    </source>
</evidence>
<evidence type="ECO:0008006" key="8">
    <source>
        <dbReference type="Google" id="ProtNLM"/>
    </source>
</evidence>
<evidence type="ECO:0000256" key="3">
    <source>
        <dbReference type="ARBA" id="ARBA00022692"/>
    </source>
</evidence>
<evidence type="ECO:0000313" key="7">
    <source>
        <dbReference type="EMBL" id="CAD8902905.1"/>
    </source>
</evidence>
<feature type="transmembrane region" description="Helical" evidence="6">
    <location>
        <begin position="158"/>
        <end position="180"/>
    </location>
</feature>
<gene>
    <name evidence="7" type="ORF">CHYS00102_LOCUS30124</name>
</gene>
<feature type="transmembrane region" description="Helical" evidence="6">
    <location>
        <begin position="126"/>
        <end position="146"/>
    </location>
</feature>
<dbReference type="PANTHER" id="PTHR10361:SF28">
    <property type="entry name" value="P3 PROTEIN-RELATED"/>
    <property type="match status" value="1"/>
</dbReference>
<dbReference type="Gene3D" id="1.20.1530.20">
    <property type="match status" value="1"/>
</dbReference>
<accession>A0A7S1G1F4</accession>
<dbReference type="AlphaFoldDB" id="A0A7S1G1F4"/>
<keyword evidence="4 6" id="KW-1133">Transmembrane helix</keyword>
<evidence type="ECO:0000256" key="4">
    <source>
        <dbReference type="ARBA" id="ARBA00022989"/>
    </source>
</evidence>
<dbReference type="InterPro" id="IPR004710">
    <property type="entry name" value="Bilac:Na_transpt"/>
</dbReference>
<keyword evidence="5 6" id="KW-0472">Membrane</keyword>
<feature type="transmembrane region" description="Helical" evidence="6">
    <location>
        <begin position="318"/>
        <end position="342"/>
    </location>
</feature>
<keyword evidence="3 6" id="KW-0812">Transmembrane</keyword>
<evidence type="ECO:0000256" key="1">
    <source>
        <dbReference type="ARBA" id="ARBA00004141"/>
    </source>
</evidence>
<feature type="transmembrane region" description="Helical" evidence="6">
    <location>
        <begin position="213"/>
        <end position="233"/>
    </location>
</feature>
<protein>
    <recommendedName>
        <fullName evidence="8">Bile acid:sodium symporter</fullName>
    </recommendedName>
</protein>
<feature type="transmembrane region" description="Helical" evidence="6">
    <location>
        <begin position="186"/>
        <end position="206"/>
    </location>
</feature>
<evidence type="ECO:0000256" key="2">
    <source>
        <dbReference type="ARBA" id="ARBA00006528"/>
    </source>
</evidence>
<dbReference type="PANTHER" id="PTHR10361">
    <property type="entry name" value="SODIUM-BILE ACID COTRANSPORTER"/>
    <property type="match status" value="1"/>
</dbReference>
<feature type="transmembrane region" description="Helical" evidence="6">
    <location>
        <begin position="285"/>
        <end position="306"/>
    </location>
</feature>
<dbReference type="Pfam" id="PF01758">
    <property type="entry name" value="SBF"/>
    <property type="match status" value="1"/>
</dbReference>
<dbReference type="InterPro" id="IPR002657">
    <property type="entry name" value="BilAc:Na_symport/Acr3"/>
</dbReference>
<evidence type="ECO:0000256" key="5">
    <source>
        <dbReference type="ARBA" id="ARBA00023136"/>
    </source>
</evidence>
<comment type="subcellular location">
    <subcellularLocation>
        <location evidence="1">Membrane</location>
        <topology evidence="1">Multi-pass membrane protein</topology>
    </subcellularLocation>
</comment>
<dbReference type="EMBL" id="HBFR01041234">
    <property type="protein sequence ID" value="CAD8902905.1"/>
    <property type="molecule type" value="Transcribed_RNA"/>
</dbReference>
<feature type="transmembrane region" description="Helical" evidence="6">
    <location>
        <begin position="253"/>
        <end position="273"/>
    </location>
</feature>
<sequence length="422" mass="43623">MYKSYVITIALLFQGQVPSAFPFVVAPPSPQFLVSPFLPCARNSSPFSRLTLSCRIALGSNTVKKHHLHSLAKNANALSGEMNNDLKKLDRFLSAGTSAFPLIVLSFTSVAVLRPSLLLWTGQNPNLMPALLSAIMVGMGLTLSPAEFTRVLSNPATIAGGVACQYGIMPLAATIIAMVFRLPPALALGTILVGCSPGGTASNLVTLIAEADVALSVCLTAVSTILAAAATPLLVKTLSGALMSSSADVAVDGIVLCTATAKVVLVPVLFGMIINKYLPRISNFLSRFTPFASVMLVGVICGGVVAQNCVGGGFPGGWANARLVSAAVGILHAMGFAAGYILPRKVGKCSLRTSRTISIETGMQNSALAVVLAQSLPGVDALAALPGAVSATVHSCLGSLLATIWRIQHGEDDVPDTESRNE</sequence>
<dbReference type="InterPro" id="IPR038770">
    <property type="entry name" value="Na+/solute_symporter_sf"/>
</dbReference>
<reference evidence="7" key="1">
    <citation type="submission" date="2021-01" db="EMBL/GenBank/DDBJ databases">
        <authorList>
            <person name="Corre E."/>
            <person name="Pelletier E."/>
            <person name="Niang G."/>
            <person name="Scheremetjew M."/>
            <person name="Finn R."/>
            <person name="Kale V."/>
            <person name="Holt S."/>
            <person name="Cochrane G."/>
            <person name="Meng A."/>
            <person name="Brown T."/>
            <person name="Cohen L."/>
        </authorList>
    </citation>
    <scope>NUCLEOTIDE SEQUENCE</scope>
    <source>
        <strain evidence="7">308</strain>
    </source>
</reference>
<feature type="transmembrane region" description="Helical" evidence="6">
    <location>
        <begin position="92"/>
        <end position="114"/>
    </location>
</feature>
<organism evidence="7">
    <name type="scientific">Corethron hystrix</name>
    <dbReference type="NCBI Taxonomy" id="216773"/>
    <lineage>
        <taxon>Eukaryota</taxon>
        <taxon>Sar</taxon>
        <taxon>Stramenopiles</taxon>
        <taxon>Ochrophyta</taxon>
        <taxon>Bacillariophyta</taxon>
        <taxon>Coscinodiscophyceae</taxon>
        <taxon>Corethrophycidae</taxon>
        <taxon>Corethrales</taxon>
        <taxon>Corethraceae</taxon>
        <taxon>Corethron</taxon>
    </lineage>
</organism>
<proteinExistence type="inferred from homology"/>
<dbReference type="GO" id="GO:0016020">
    <property type="term" value="C:membrane"/>
    <property type="evidence" value="ECO:0007669"/>
    <property type="project" value="UniProtKB-SubCell"/>
</dbReference>